<accession>A0A7V8NT06</accession>
<dbReference type="AlphaFoldDB" id="A0A7V8NT06"/>
<dbReference type="GO" id="GO:0015562">
    <property type="term" value="F:efflux transmembrane transporter activity"/>
    <property type="evidence" value="ECO:0007669"/>
    <property type="project" value="InterPro"/>
</dbReference>
<dbReference type="Gene3D" id="1.20.1600.10">
    <property type="entry name" value="Outer membrane efflux proteins (OEP)"/>
    <property type="match status" value="1"/>
</dbReference>
<keyword evidence="2" id="KW-1185">Reference proteome</keyword>
<dbReference type="PANTHER" id="PTHR30203">
    <property type="entry name" value="OUTER MEMBRANE CATION EFFLUX PROTEIN"/>
    <property type="match status" value="1"/>
</dbReference>
<evidence type="ECO:0000313" key="1">
    <source>
        <dbReference type="EMBL" id="MBA0086930.1"/>
    </source>
</evidence>
<reference evidence="1" key="1">
    <citation type="submission" date="2020-06" db="EMBL/GenBank/DDBJ databases">
        <title>Legume-microbial interactions unlock mineral nutrients during tropical forest succession.</title>
        <authorList>
            <person name="Epihov D.Z."/>
        </authorList>
    </citation>
    <scope>NUCLEOTIDE SEQUENCE [LARGE SCALE GENOMIC DNA]</scope>
    <source>
        <strain evidence="1">Pan2503</strain>
    </source>
</reference>
<name>A0A7V8NT06_9BACT</name>
<dbReference type="EMBL" id="JACDQQ010001750">
    <property type="protein sequence ID" value="MBA0086930.1"/>
    <property type="molecule type" value="Genomic_DNA"/>
</dbReference>
<protein>
    <submittedName>
        <fullName evidence="1">TolC family protein</fullName>
    </submittedName>
</protein>
<dbReference type="InterPro" id="IPR010131">
    <property type="entry name" value="MdtP/NodT-like"/>
</dbReference>
<feature type="non-terminal residue" evidence="1">
    <location>
        <position position="276"/>
    </location>
</feature>
<comment type="caution">
    <text evidence="1">The sequence shown here is derived from an EMBL/GenBank/DDBJ whole genome shotgun (WGS) entry which is preliminary data.</text>
</comment>
<proteinExistence type="predicted"/>
<dbReference type="Proteomes" id="UP000567293">
    <property type="component" value="Unassembled WGS sequence"/>
</dbReference>
<dbReference type="SUPFAM" id="SSF56954">
    <property type="entry name" value="Outer membrane efflux proteins (OEP)"/>
    <property type="match status" value="1"/>
</dbReference>
<evidence type="ECO:0000313" key="2">
    <source>
        <dbReference type="Proteomes" id="UP000567293"/>
    </source>
</evidence>
<dbReference type="PANTHER" id="PTHR30203:SF24">
    <property type="entry name" value="BLR4935 PROTEIN"/>
    <property type="match status" value="1"/>
</dbReference>
<gene>
    <name evidence="1" type="ORF">HRJ53_18265</name>
</gene>
<organism evidence="1 2">
    <name type="scientific">Candidatus Acidiferrum panamense</name>
    <dbReference type="NCBI Taxonomy" id="2741543"/>
    <lineage>
        <taxon>Bacteria</taxon>
        <taxon>Pseudomonadati</taxon>
        <taxon>Acidobacteriota</taxon>
        <taxon>Terriglobia</taxon>
        <taxon>Candidatus Acidiferrales</taxon>
        <taxon>Candidatus Acidiferrum</taxon>
    </lineage>
</organism>
<sequence>MGVWSASGAPAQKTLTWEDAKREFEAVNPTIQAGQIGVREARAEEITAFLRPNPELTASVDQINPFTANPYQPFANTLPFVSGSYLIERQHKRALRRESARNATAIVTSQLADQTRNLLFDLRNAFVLVLQHKAVLAVTRESLVYYDRVLEVSRDRFRAGDIAQVDLDRLELQRVQFETDVQTALVNLRTAKIQLRALLNDRTPVDQLDVTGPFDYAEILTPLEELRQMASENRPDLRAALQAVDKAKTDYRLAIANASTDPTVGWNLARDPPIPV</sequence>